<dbReference type="STRING" id="640205.SAMN05216381_0044"/>
<dbReference type="Gene3D" id="3.40.50.2300">
    <property type="match status" value="1"/>
</dbReference>
<dbReference type="PROSITE" id="PS50043">
    <property type="entry name" value="HTH_LUXR_2"/>
    <property type="match status" value="1"/>
</dbReference>
<dbReference type="CDD" id="cd06170">
    <property type="entry name" value="LuxR_C_like"/>
    <property type="match status" value="1"/>
</dbReference>
<dbReference type="Pfam" id="PF00196">
    <property type="entry name" value="GerE"/>
    <property type="match status" value="1"/>
</dbReference>
<evidence type="ECO:0000313" key="6">
    <source>
        <dbReference type="EMBL" id="SDE83799.1"/>
    </source>
</evidence>
<dbReference type="EMBL" id="FNBM01000001">
    <property type="protein sequence ID" value="SDE83799.1"/>
    <property type="molecule type" value="Genomic_DNA"/>
</dbReference>
<feature type="domain" description="HTH luxR-type" evidence="4">
    <location>
        <begin position="139"/>
        <end position="204"/>
    </location>
</feature>
<dbReference type="PANTHER" id="PTHR43214:SF43">
    <property type="entry name" value="TWO-COMPONENT RESPONSE REGULATOR"/>
    <property type="match status" value="1"/>
</dbReference>
<dbReference type="SMART" id="SM00448">
    <property type="entry name" value="REC"/>
    <property type="match status" value="1"/>
</dbReference>
<dbReference type="GO" id="GO:0006355">
    <property type="term" value="P:regulation of DNA-templated transcription"/>
    <property type="evidence" value="ECO:0007669"/>
    <property type="project" value="InterPro"/>
</dbReference>
<organism evidence="6 8">
    <name type="scientific">Phytopseudomonas seleniipraecipitans</name>
    <dbReference type="NCBI Taxonomy" id="640205"/>
    <lineage>
        <taxon>Bacteria</taxon>
        <taxon>Pseudomonadati</taxon>
        <taxon>Pseudomonadota</taxon>
        <taxon>Gammaproteobacteria</taxon>
        <taxon>Pseudomonadales</taxon>
        <taxon>Pseudomonadaceae</taxon>
        <taxon>Phytopseudomonas</taxon>
    </lineage>
</organism>
<keyword evidence="1 3" id="KW-0597">Phosphoprotein</keyword>
<dbReference type="InterPro" id="IPR039420">
    <property type="entry name" value="WalR-like"/>
</dbReference>
<evidence type="ECO:0000256" key="1">
    <source>
        <dbReference type="ARBA" id="ARBA00022553"/>
    </source>
</evidence>
<dbReference type="InterPro" id="IPR016032">
    <property type="entry name" value="Sig_transdc_resp-reg_C-effctor"/>
</dbReference>
<keyword evidence="2" id="KW-0238">DNA-binding</keyword>
<evidence type="ECO:0000256" key="3">
    <source>
        <dbReference type="PROSITE-ProRule" id="PRU00169"/>
    </source>
</evidence>
<evidence type="ECO:0000313" key="8">
    <source>
        <dbReference type="Proteomes" id="UP000243378"/>
    </source>
</evidence>
<dbReference type="Proteomes" id="UP000243378">
    <property type="component" value="Unassembled WGS sequence"/>
</dbReference>
<evidence type="ECO:0000259" key="5">
    <source>
        <dbReference type="PROSITE" id="PS50110"/>
    </source>
</evidence>
<accession>A0A1G7G6Y8</accession>
<dbReference type="SUPFAM" id="SSF52172">
    <property type="entry name" value="CheY-like"/>
    <property type="match status" value="1"/>
</dbReference>
<dbReference type="PANTHER" id="PTHR43214">
    <property type="entry name" value="TWO-COMPONENT RESPONSE REGULATOR"/>
    <property type="match status" value="1"/>
</dbReference>
<dbReference type="PROSITE" id="PS00622">
    <property type="entry name" value="HTH_LUXR_1"/>
    <property type="match status" value="1"/>
</dbReference>
<sequence length="212" mass="23012">MNDTPIRLLVVDDHALLREGIAAVIEAHPDILLVGEAADGQQAVERFSELRPDVTLMDLQMPGVSGTEAIQTIRARYPDACIAVLTTYSGDARALQAVQAGARGYLLKSMLRKELVSAIRTLSAGKRYFPEPIASELFEAIAQDTLTTREVQVLRSVAEGLGNADIATQLAISEDTVKGHMRSIMDKLKARNRTHAVAIALQRGIIDSWPQG</sequence>
<gene>
    <name evidence="7" type="ORF">D16iCDA_16180</name>
    <name evidence="6" type="ORF">SAMN05216381_0044</name>
</gene>
<name>A0A1G7G6Y8_9GAMM</name>
<dbReference type="EMBL" id="CP076114">
    <property type="protein sequence ID" value="UUD63216.1"/>
    <property type="molecule type" value="Genomic_DNA"/>
</dbReference>
<dbReference type="GO" id="GO:0003677">
    <property type="term" value="F:DNA binding"/>
    <property type="evidence" value="ECO:0007669"/>
    <property type="project" value="UniProtKB-KW"/>
</dbReference>
<dbReference type="Proteomes" id="UP000887421">
    <property type="component" value="Chromosome"/>
</dbReference>
<dbReference type="RefSeq" id="WP_070881179.1">
    <property type="nucleotide sequence ID" value="NZ_CP076114.1"/>
</dbReference>
<evidence type="ECO:0000313" key="9">
    <source>
        <dbReference type="Proteomes" id="UP000887421"/>
    </source>
</evidence>
<evidence type="ECO:0000313" key="7">
    <source>
        <dbReference type="EMBL" id="UUD63216.1"/>
    </source>
</evidence>
<reference evidence="6 8" key="1">
    <citation type="submission" date="2016-10" db="EMBL/GenBank/DDBJ databases">
        <authorList>
            <person name="de Groot N.N."/>
        </authorList>
    </citation>
    <scope>NUCLEOTIDE SEQUENCE [LARGE SCALE GENOMIC DNA]</scope>
    <source>
        <strain evidence="6 8">LMG 25475</strain>
    </source>
</reference>
<dbReference type="InterPro" id="IPR058245">
    <property type="entry name" value="NreC/VraR/RcsB-like_REC"/>
</dbReference>
<dbReference type="SUPFAM" id="SSF46894">
    <property type="entry name" value="C-terminal effector domain of the bipartite response regulators"/>
    <property type="match status" value="1"/>
</dbReference>
<proteinExistence type="predicted"/>
<evidence type="ECO:0000259" key="4">
    <source>
        <dbReference type="PROSITE" id="PS50043"/>
    </source>
</evidence>
<dbReference type="InterPro" id="IPR001789">
    <property type="entry name" value="Sig_transdc_resp-reg_receiver"/>
</dbReference>
<feature type="modified residue" description="4-aspartylphosphate" evidence="3">
    <location>
        <position position="58"/>
    </location>
</feature>
<keyword evidence="9" id="KW-1185">Reference proteome</keyword>
<reference evidence="7" key="2">
    <citation type="submission" date="2021-05" db="EMBL/GenBank/DDBJ databases">
        <title>Complete genome sequence of Pseudomonas seleniipraecipitans strain D1-6.</title>
        <authorList>
            <person name="Lafi F."/>
            <person name="Eida A."/>
            <person name="Alam I."/>
            <person name="Hert H."/>
            <person name="Saad M."/>
        </authorList>
    </citation>
    <scope>NUCLEOTIDE SEQUENCE</scope>
    <source>
        <strain evidence="7">D1-6</strain>
    </source>
</reference>
<dbReference type="GO" id="GO:0000160">
    <property type="term" value="P:phosphorelay signal transduction system"/>
    <property type="evidence" value="ECO:0007669"/>
    <property type="project" value="InterPro"/>
</dbReference>
<dbReference type="SMART" id="SM00421">
    <property type="entry name" value="HTH_LUXR"/>
    <property type="match status" value="1"/>
</dbReference>
<dbReference type="OrthoDB" id="9796655at2"/>
<dbReference type="Pfam" id="PF00072">
    <property type="entry name" value="Response_reg"/>
    <property type="match status" value="1"/>
</dbReference>
<dbReference type="InterPro" id="IPR011006">
    <property type="entry name" value="CheY-like_superfamily"/>
</dbReference>
<dbReference type="InterPro" id="IPR000792">
    <property type="entry name" value="Tscrpt_reg_LuxR_C"/>
</dbReference>
<protein>
    <submittedName>
        <fullName evidence="7">Response regulator transcription factor</fullName>
    </submittedName>
    <submittedName>
        <fullName evidence="6">Two component transcriptional regulator, LuxR family</fullName>
    </submittedName>
</protein>
<feature type="domain" description="Response regulatory" evidence="5">
    <location>
        <begin position="7"/>
        <end position="123"/>
    </location>
</feature>
<evidence type="ECO:0000256" key="2">
    <source>
        <dbReference type="ARBA" id="ARBA00023125"/>
    </source>
</evidence>
<dbReference type="CDD" id="cd17535">
    <property type="entry name" value="REC_NarL-like"/>
    <property type="match status" value="1"/>
</dbReference>
<dbReference type="AlphaFoldDB" id="A0A1G7G6Y8"/>
<dbReference type="PROSITE" id="PS50110">
    <property type="entry name" value="RESPONSE_REGULATORY"/>
    <property type="match status" value="1"/>
</dbReference>
<dbReference type="PRINTS" id="PR00038">
    <property type="entry name" value="HTHLUXR"/>
</dbReference>